<feature type="transmembrane region" description="Helical" evidence="1">
    <location>
        <begin position="241"/>
        <end position="261"/>
    </location>
</feature>
<name>A0A0Q3I8Q4_9HYPH</name>
<dbReference type="RefSeq" id="WP_055727512.1">
    <property type="nucleotide sequence ID" value="NZ_FUYX01000003.1"/>
</dbReference>
<dbReference type="Pfam" id="PF09991">
    <property type="entry name" value="DUF2232"/>
    <property type="match status" value="1"/>
</dbReference>
<dbReference type="STRING" id="53254.SAMN05660750_01533"/>
<reference evidence="3 5" key="2">
    <citation type="submission" date="2017-02" db="EMBL/GenBank/DDBJ databases">
        <authorList>
            <person name="Peterson S.W."/>
        </authorList>
    </citation>
    <scope>NUCLEOTIDE SEQUENCE [LARGE SCALE GENOMIC DNA]</scope>
    <source>
        <strain evidence="3 5">DSM 9653</strain>
    </source>
</reference>
<keyword evidence="1" id="KW-0812">Transmembrane</keyword>
<evidence type="ECO:0000313" key="3">
    <source>
        <dbReference type="EMBL" id="SKB61235.1"/>
    </source>
</evidence>
<evidence type="ECO:0000256" key="1">
    <source>
        <dbReference type="SAM" id="Phobius"/>
    </source>
</evidence>
<evidence type="ECO:0000313" key="5">
    <source>
        <dbReference type="Proteomes" id="UP000190130"/>
    </source>
</evidence>
<feature type="transmembrane region" description="Helical" evidence="1">
    <location>
        <begin position="172"/>
        <end position="193"/>
    </location>
</feature>
<dbReference type="Proteomes" id="UP000190130">
    <property type="component" value="Unassembled WGS sequence"/>
</dbReference>
<reference evidence="2 4" key="1">
    <citation type="submission" date="2015-10" db="EMBL/GenBank/DDBJ databases">
        <title>Draft genome of Bosea thiooxidans.</title>
        <authorList>
            <person name="Wang X."/>
        </authorList>
    </citation>
    <scope>NUCLEOTIDE SEQUENCE [LARGE SCALE GENOMIC DNA]</scope>
    <source>
        <strain evidence="2 4">CGMCC 9174</strain>
    </source>
</reference>
<evidence type="ECO:0000313" key="4">
    <source>
        <dbReference type="Proteomes" id="UP000051562"/>
    </source>
</evidence>
<feature type="transmembrane region" description="Helical" evidence="1">
    <location>
        <begin position="71"/>
        <end position="89"/>
    </location>
</feature>
<keyword evidence="4" id="KW-1185">Reference proteome</keyword>
<organism evidence="2 4">
    <name type="scientific">Bosea thiooxidans</name>
    <dbReference type="NCBI Taxonomy" id="53254"/>
    <lineage>
        <taxon>Bacteria</taxon>
        <taxon>Pseudomonadati</taxon>
        <taxon>Pseudomonadota</taxon>
        <taxon>Alphaproteobacteria</taxon>
        <taxon>Hyphomicrobiales</taxon>
        <taxon>Boseaceae</taxon>
        <taxon>Bosea</taxon>
    </lineage>
</organism>
<evidence type="ECO:0000313" key="2">
    <source>
        <dbReference type="EMBL" id="KQK31229.1"/>
    </source>
</evidence>
<dbReference type="OrthoDB" id="7335270at2"/>
<protein>
    <submittedName>
        <fullName evidence="3">Predicted membrane protein</fullName>
    </submittedName>
</protein>
<dbReference type="AlphaFoldDB" id="A0A0Q3I8Q4"/>
<dbReference type="EMBL" id="FUYX01000003">
    <property type="protein sequence ID" value="SKB61235.1"/>
    <property type="molecule type" value="Genomic_DNA"/>
</dbReference>
<feature type="transmembrane region" description="Helical" evidence="1">
    <location>
        <begin position="273"/>
        <end position="296"/>
    </location>
</feature>
<keyword evidence="1" id="KW-0472">Membrane</keyword>
<dbReference type="Proteomes" id="UP000051562">
    <property type="component" value="Unassembled WGS sequence"/>
</dbReference>
<keyword evidence="1" id="KW-1133">Transmembrane helix</keyword>
<feature type="transmembrane region" description="Helical" evidence="1">
    <location>
        <begin position="101"/>
        <end position="125"/>
    </location>
</feature>
<gene>
    <name evidence="2" type="ORF">ARD30_10375</name>
    <name evidence="3" type="ORF">SAMN05660750_01533</name>
</gene>
<feature type="transmembrane region" description="Helical" evidence="1">
    <location>
        <begin position="6"/>
        <end position="33"/>
    </location>
</feature>
<sequence>MIPIVGIGAGLVSALLFSVVITGSPLAALLYSAAPLPIFIASLGWNHRSGLFATAAGALAVAVALAPTGGIAFALIIGLPAWWIAYLALLARSDAQGAVEWYPLGNLLLWIAATAALATVGSALVMTTDYETYRSVISRMIENLLNEMVRGKLIALPANVHVKELAENLAPAVPLGIGASFVTTIAANLWLAARTVKMSDRLPRPWPFIPSASLPRQALLLLVASAVIASLGGFIGVAATALVGALLAAFMFSGLCLLHDLSRGRPWRLPMLISVYVALVVMQAVLTPLLALVGLIDTLLGLRRRAALPPPPTHS</sequence>
<dbReference type="EMBL" id="LMAR01000026">
    <property type="protein sequence ID" value="KQK31229.1"/>
    <property type="molecule type" value="Genomic_DNA"/>
</dbReference>
<accession>A0A0Q3I8Q4</accession>
<proteinExistence type="predicted"/>
<dbReference type="InterPro" id="IPR018710">
    <property type="entry name" value="DUF2232"/>
</dbReference>